<dbReference type="InterPro" id="IPR005335">
    <property type="entry name" value="Terminase_ssu"/>
</dbReference>
<accession>A0ABD7CGH9</accession>
<dbReference type="Proteomes" id="UP000663464">
    <property type="component" value="Chromosome"/>
</dbReference>
<gene>
    <name evidence="3" type="ORF">JQS73_11885</name>
</gene>
<protein>
    <submittedName>
        <fullName evidence="3">Terminase small subunit</fullName>
    </submittedName>
</protein>
<dbReference type="PANTHER" id="PTHR41328:SF3">
    <property type="entry name" value="PBSX PHAGE TERMINASE SMALL SUBUNIT"/>
    <property type="match status" value="1"/>
</dbReference>
<evidence type="ECO:0000256" key="2">
    <source>
        <dbReference type="ARBA" id="ARBA00023219"/>
    </source>
</evidence>
<keyword evidence="1" id="KW-1188">Viral release from host cell</keyword>
<dbReference type="EMBL" id="CP069280">
    <property type="protein sequence ID" value="QRI52141.1"/>
    <property type="molecule type" value="Genomic_DNA"/>
</dbReference>
<reference evidence="3 4" key="1">
    <citation type="journal article" date="2014" name="J. Infect. Dis.">
        <title>Molecular characterization of a novel botulinum neurotoxin type H gene.</title>
        <authorList>
            <person name="Dover N."/>
            <person name="Barash J.R."/>
            <person name="Hill K.K."/>
            <person name="Xie G."/>
            <person name="Arnon S.S."/>
        </authorList>
    </citation>
    <scope>NUCLEOTIDE SEQUENCE [LARGE SCALE GENOMIC DNA]</scope>
    <source>
        <strain evidence="3 4">IBCA10-7060</strain>
    </source>
</reference>
<proteinExistence type="predicted"/>
<evidence type="ECO:0000256" key="1">
    <source>
        <dbReference type="ARBA" id="ARBA00022612"/>
    </source>
</evidence>
<dbReference type="Pfam" id="PF03592">
    <property type="entry name" value="Terminase_2"/>
    <property type="match status" value="1"/>
</dbReference>
<sequence>MENIRGPDWQLIKEEYLKLNGNVKLKEFAEEHGVKYSTLRSRKNRENWDCEIHKNVATKSATQQKNVATETKNKNNNKESIAEEVKEVLGNTELTNKQRLFCVIYSRCLNATKAYKKVYGCSYETAMVNGSNLLRNTKIKEQIERLNAAQFNKEFIKKSVIQKYIDIAFADITDYVEFGQEEVSVMGAFGPVVDKETGEPVTKIVNTVKFKESINIDGTLINEVKQGKDGASIRLQDKMKALQWLSDRLDLLPTESKIKIDNEKAKIQMAQEKLDYEKNKNTKDDKPIEILIKRKGKD</sequence>
<dbReference type="InterPro" id="IPR052404">
    <property type="entry name" value="SPP1-like_terminase"/>
</dbReference>
<dbReference type="Gene3D" id="1.10.10.1400">
    <property type="entry name" value="Terminase, small subunit, N-terminal DNA-binding domain, HTH motif"/>
    <property type="match status" value="1"/>
</dbReference>
<organism evidence="3 4">
    <name type="scientific">Clostridium botulinum</name>
    <dbReference type="NCBI Taxonomy" id="1491"/>
    <lineage>
        <taxon>Bacteria</taxon>
        <taxon>Bacillati</taxon>
        <taxon>Bacillota</taxon>
        <taxon>Clostridia</taxon>
        <taxon>Eubacteriales</taxon>
        <taxon>Clostridiaceae</taxon>
        <taxon>Clostridium</taxon>
    </lineage>
</organism>
<dbReference type="AlphaFoldDB" id="A0ABD7CGH9"/>
<evidence type="ECO:0000313" key="4">
    <source>
        <dbReference type="Proteomes" id="UP000663464"/>
    </source>
</evidence>
<dbReference type="RefSeq" id="WP_047404502.1">
    <property type="nucleotide sequence ID" value="NZ_CP069280.1"/>
</dbReference>
<keyword evidence="2" id="KW-0231">Viral genome packaging</keyword>
<dbReference type="PANTHER" id="PTHR41328">
    <property type="entry name" value="TERMINASE SMALL SUBUNIT-RELATED"/>
    <property type="match status" value="1"/>
</dbReference>
<evidence type="ECO:0000313" key="3">
    <source>
        <dbReference type="EMBL" id="QRI52141.1"/>
    </source>
</evidence>
<name>A0ABD7CGH9_CLOBO</name>
<dbReference type="InterPro" id="IPR038713">
    <property type="entry name" value="Terminase_Gp1_N_sf"/>
</dbReference>